<name>A0A2T2YAY0_9BACT</name>
<accession>A0A2T2YAY0</accession>
<evidence type="ECO:0000313" key="2">
    <source>
        <dbReference type="Proteomes" id="UP000240357"/>
    </source>
</evidence>
<gene>
    <name evidence="1" type="ORF">AHMF7605_03700</name>
</gene>
<dbReference type="AlphaFoldDB" id="A0A2T2YAY0"/>
<organism evidence="1 2">
    <name type="scientific">Adhaeribacter arboris</name>
    <dbReference type="NCBI Taxonomy" id="2072846"/>
    <lineage>
        <taxon>Bacteria</taxon>
        <taxon>Pseudomonadati</taxon>
        <taxon>Bacteroidota</taxon>
        <taxon>Cytophagia</taxon>
        <taxon>Cytophagales</taxon>
        <taxon>Hymenobacteraceae</taxon>
        <taxon>Adhaeribacter</taxon>
    </lineage>
</organism>
<evidence type="ECO:0008006" key="3">
    <source>
        <dbReference type="Google" id="ProtNLM"/>
    </source>
</evidence>
<dbReference type="EMBL" id="PYFT01000001">
    <property type="protein sequence ID" value="PSR52691.1"/>
    <property type="molecule type" value="Genomic_DNA"/>
</dbReference>
<evidence type="ECO:0000313" key="1">
    <source>
        <dbReference type="EMBL" id="PSR52691.1"/>
    </source>
</evidence>
<comment type="caution">
    <text evidence="1">The sequence shown here is derived from an EMBL/GenBank/DDBJ whole genome shotgun (WGS) entry which is preliminary data.</text>
</comment>
<sequence length="185" mass="21064">MFLLGNFPGFAQEKNDAWENRILVKTNIFNLLAQRSTFSVEKVFKQGYGAEISFVQGKFNYFLFTDHYYYRGFLLRTKKYFGKGKLGVIYPYLGVYAGNLKRTIQTNGQSDHTGWFGFPSRDFSAQSVRGGGTLGIACFFKSKIVVDGQTSLGYGRYLSHKQTNPNTYAKGYLDMQVWLSLGYGF</sequence>
<keyword evidence="2" id="KW-1185">Reference proteome</keyword>
<proteinExistence type="predicted"/>
<reference evidence="1 2" key="1">
    <citation type="submission" date="2018-03" db="EMBL/GenBank/DDBJ databases">
        <title>Adhaeribacter sp. HMF7605 Genome sequencing and assembly.</title>
        <authorList>
            <person name="Kang H."/>
            <person name="Kang J."/>
            <person name="Cha I."/>
            <person name="Kim H."/>
            <person name="Joh K."/>
        </authorList>
    </citation>
    <scope>NUCLEOTIDE SEQUENCE [LARGE SCALE GENOMIC DNA]</scope>
    <source>
        <strain evidence="1 2">HMF7605</strain>
    </source>
</reference>
<protein>
    <recommendedName>
        <fullName evidence="3">DUF3575 domain-containing protein</fullName>
    </recommendedName>
</protein>
<dbReference type="Proteomes" id="UP000240357">
    <property type="component" value="Unassembled WGS sequence"/>
</dbReference>